<dbReference type="PROSITE" id="PS51257">
    <property type="entry name" value="PROKAR_LIPOPROTEIN"/>
    <property type="match status" value="1"/>
</dbReference>
<evidence type="ECO:0008006" key="4">
    <source>
        <dbReference type="Google" id="ProtNLM"/>
    </source>
</evidence>
<feature type="chain" id="PRO_5026884113" description="Lipoprotein" evidence="1">
    <location>
        <begin position="29"/>
        <end position="160"/>
    </location>
</feature>
<evidence type="ECO:0000313" key="2">
    <source>
        <dbReference type="EMBL" id="NDY41372.1"/>
    </source>
</evidence>
<gene>
    <name evidence="2" type="ORF">G3N55_00710</name>
</gene>
<reference evidence="2 3" key="1">
    <citation type="submission" date="2020-02" db="EMBL/GenBank/DDBJ databases">
        <title>Comparative genomics of sulfur disproportionating microorganisms.</title>
        <authorList>
            <person name="Ward L.M."/>
            <person name="Bertran E."/>
            <person name="Johnston D.T."/>
        </authorList>
    </citation>
    <scope>NUCLEOTIDE SEQUENCE [LARGE SCALE GENOMIC DNA]</scope>
    <source>
        <strain evidence="2 3">DSM 100025</strain>
    </source>
</reference>
<organism evidence="2 3">
    <name type="scientific">Dissulfurirhabdus thermomarina</name>
    <dbReference type="NCBI Taxonomy" id="1765737"/>
    <lineage>
        <taxon>Bacteria</taxon>
        <taxon>Deltaproteobacteria</taxon>
        <taxon>Dissulfurirhabdaceae</taxon>
        <taxon>Dissulfurirhabdus</taxon>
    </lineage>
</organism>
<dbReference type="EMBL" id="JAAGRR010000003">
    <property type="protein sequence ID" value="NDY41372.1"/>
    <property type="molecule type" value="Genomic_DNA"/>
</dbReference>
<evidence type="ECO:0000256" key="1">
    <source>
        <dbReference type="SAM" id="SignalP"/>
    </source>
</evidence>
<keyword evidence="3" id="KW-1185">Reference proteome</keyword>
<protein>
    <recommendedName>
        <fullName evidence="4">Lipoprotein</fullName>
    </recommendedName>
</protein>
<dbReference type="RefSeq" id="WP_163297534.1">
    <property type="nucleotide sequence ID" value="NZ_JAAGRR010000003.1"/>
</dbReference>
<dbReference type="Proteomes" id="UP000469346">
    <property type="component" value="Unassembled WGS sequence"/>
</dbReference>
<name>A0A6N9TJD5_DISTH</name>
<keyword evidence="1" id="KW-0732">Signal</keyword>
<dbReference type="AlphaFoldDB" id="A0A6N9TJD5"/>
<proteinExistence type="predicted"/>
<evidence type="ECO:0000313" key="3">
    <source>
        <dbReference type="Proteomes" id="UP000469346"/>
    </source>
</evidence>
<feature type="signal peptide" evidence="1">
    <location>
        <begin position="1"/>
        <end position="28"/>
    </location>
</feature>
<sequence>MTKMREPAASPRLLPFLAAAILALSGCARLTGGDAAAPGDTGEPGARPLPAAPQVTYEFPDLPFPVELERVPGDSMMSRTPDFQGGLLVLQGRVTPKSLVEFFAKTLPEHGWKQVGSLYHSRSLLAFTKPGDAFCFIQISEPRLSLQTRVEIWVNEPRSQ</sequence>
<comment type="caution">
    <text evidence="2">The sequence shown here is derived from an EMBL/GenBank/DDBJ whole genome shotgun (WGS) entry which is preliminary data.</text>
</comment>
<accession>A0A6N9TJD5</accession>